<feature type="domain" description="Amidohydrolase 3" evidence="1">
    <location>
        <begin position="4"/>
        <end position="241"/>
    </location>
</feature>
<evidence type="ECO:0000313" key="3">
    <source>
        <dbReference type="Proteomes" id="UP001065549"/>
    </source>
</evidence>
<name>A0A9J6QXD1_9FIRM</name>
<evidence type="ECO:0000313" key="2">
    <source>
        <dbReference type="EMBL" id="MCU7380139.1"/>
    </source>
</evidence>
<dbReference type="InterPro" id="IPR013108">
    <property type="entry name" value="Amidohydro_3"/>
</dbReference>
<dbReference type="SUPFAM" id="SSF51556">
    <property type="entry name" value="Metallo-dependent hydrolases"/>
    <property type="match status" value="1"/>
</dbReference>
<dbReference type="Proteomes" id="UP001065549">
    <property type="component" value="Unassembled WGS sequence"/>
</dbReference>
<reference evidence="2" key="1">
    <citation type="submission" date="2022-09" db="EMBL/GenBank/DDBJ databases">
        <title>Culturomic study of gut microbiota in children with autism spectrum disorder.</title>
        <authorList>
            <person name="Efimov B.A."/>
            <person name="Chaplin A.V."/>
            <person name="Sokolova S.R."/>
            <person name="Pikina A.P."/>
            <person name="Korzhanova M."/>
            <person name="Belova V."/>
            <person name="Korostin D."/>
        </authorList>
    </citation>
    <scope>NUCLEOTIDE SEQUENCE</scope>
    <source>
        <strain evidence="2">ASD5510</strain>
    </source>
</reference>
<dbReference type="InterPro" id="IPR032466">
    <property type="entry name" value="Metal_Hydrolase"/>
</dbReference>
<proteinExistence type="predicted"/>
<dbReference type="PANTHER" id="PTHR22642">
    <property type="entry name" value="IMIDAZOLONEPROPIONASE"/>
    <property type="match status" value="1"/>
</dbReference>
<dbReference type="Gene3D" id="3.20.20.140">
    <property type="entry name" value="Metal-dependent hydrolases"/>
    <property type="match status" value="1"/>
</dbReference>
<dbReference type="InterPro" id="IPR011059">
    <property type="entry name" value="Metal-dep_hydrolase_composite"/>
</dbReference>
<gene>
    <name evidence="2" type="ORF">OBO34_17530</name>
</gene>
<sequence length="246" mass="27665">MTLDGAAFEHTMACFTPYTDRPELRGMLYHSDEEVYDFISKAHARSMQCTMHAVGERAIDQLLYTYLRVFSEQGRKDIRHRLEHFCLPTDEQIQMAKELDIILSMQPSFSYFWDGAGQEFANVVGRKRADRMDPFHKIIEKGITVLSGSDAPVAPIQPLTYLAHCVSGYNQVRNISVTEAIKMCTVNAAYANGEEKQKGSLEVGKTADMAVISKDPYEAAAAGEILEMEVLATIKDGRIIYRKEPV</sequence>
<accession>A0A9J6QXD1</accession>
<dbReference type="Pfam" id="PF07969">
    <property type="entry name" value="Amidohydro_3"/>
    <property type="match status" value="1"/>
</dbReference>
<keyword evidence="3" id="KW-1185">Reference proteome</keyword>
<comment type="caution">
    <text evidence="2">The sequence shown here is derived from an EMBL/GenBank/DDBJ whole genome shotgun (WGS) entry which is preliminary data.</text>
</comment>
<dbReference type="SUPFAM" id="SSF51338">
    <property type="entry name" value="Composite domain of metallo-dependent hydrolases"/>
    <property type="match status" value="1"/>
</dbReference>
<protein>
    <submittedName>
        <fullName evidence="2">Amidohydrolase family protein</fullName>
    </submittedName>
</protein>
<dbReference type="EMBL" id="JAOSHN010000008">
    <property type="protein sequence ID" value="MCU7380139.1"/>
    <property type="molecule type" value="Genomic_DNA"/>
</dbReference>
<dbReference type="RefSeq" id="WP_269478033.1">
    <property type="nucleotide sequence ID" value="NZ_JAOSHN010000008.1"/>
</dbReference>
<dbReference type="GO" id="GO:0016810">
    <property type="term" value="F:hydrolase activity, acting on carbon-nitrogen (but not peptide) bonds"/>
    <property type="evidence" value="ECO:0007669"/>
    <property type="project" value="InterPro"/>
</dbReference>
<evidence type="ECO:0000259" key="1">
    <source>
        <dbReference type="Pfam" id="PF07969"/>
    </source>
</evidence>
<organism evidence="2 3">
    <name type="scientific">Hominibacterium faecale</name>
    <dbReference type="NCBI Taxonomy" id="2839743"/>
    <lineage>
        <taxon>Bacteria</taxon>
        <taxon>Bacillati</taxon>
        <taxon>Bacillota</taxon>
        <taxon>Clostridia</taxon>
        <taxon>Peptostreptococcales</taxon>
        <taxon>Anaerovoracaceae</taxon>
        <taxon>Hominibacterium</taxon>
    </lineage>
</organism>
<dbReference type="Gene3D" id="2.30.40.10">
    <property type="entry name" value="Urease, subunit C, domain 1"/>
    <property type="match status" value="1"/>
</dbReference>
<dbReference type="PANTHER" id="PTHR22642:SF22">
    <property type="entry name" value="EXOENZYMES REGULATORY PROTEIN AEPA"/>
    <property type="match status" value="1"/>
</dbReference>
<dbReference type="AlphaFoldDB" id="A0A9J6QXD1"/>